<gene>
    <name evidence="1" type="ORF">MAE02_56380</name>
</gene>
<dbReference type="Proteomes" id="UP000321085">
    <property type="component" value="Unassembled WGS sequence"/>
</dbReference>
<keyword evidence="2" id="KW-1185">Reference proteome</keyword>
<evidence type="ECO:0000313" key="1">
    <source>
        <dbReference type="EMBL" id="GEO17942.1"/>
    </source>
</evidence>
<evidence type="ECO:0000313" key="2">
    <source>
        <dbReference type="Proteomes" id="UP000321085"/>
    </source>
</evidence>
<proteinExistence type="predicted"/>
<comment type="caution">
    <text evidence="1">The sequence shown here is derived from an EMBL/GenBank/DDBJ whole genome shotgun (WGS) entry which is preliminary data.</text>
</comment>
<sequence length="352" mass="37554">MPATPSRGDRSEVVGAMAEARESQSATDTLLTRQDANRIVADGARRYFESRRNMVDAFVDRHFSFSGSLSIHRKAIGWDMLKAPANIALAVPQLVAKLAASGAKVVGAERVSEYLGSRKLVFDTEVGNEIEWLIITELLELPFRQGDRVSHRDALADAILSAPALQERLHEALGTIGRKGDDAAFRERLEETLETYAGTRVAAAEIATSLMTLGAGALTMQQVTPGVMSLGPALAAALAKHAAVASFPLGAGAGGLWYGVFPAAVSPVLVGGVTGGLLAATSIASAFAGIIADPIQKSLGLYHRRLHRLINAVEKQWNSEHEDAEFVAHDPYVARLMDVFDILSSAYRIAKA</sequence>
<name>A0A512C156_9HYPH</name>
<protein>
    <submittedName>
        <fullName evidence="1">Uncharacterized protein</fullName>
    </submittedName>
</protein>
<reference evidence="1 2" key="1">
    <citation type="submission" date="2019-07" db="EMBL/GenBank/DDBJ databases">
        <title>Whole genome shotgun sequence of Microvirga aerophila NBRC 106136.</title>
        <authorList>
            <person name="Hosoyama A."/>
            <person name="Uohara A."/>
            <person name="Ohji S."/>
            <person name="Ichikawa N."/>
        </authorList>
    </citation>
    <scope>NUCLEOTIDE SEQUENCE [LARGE SCALE GENOMIC DNA]</scope>
    <source>
        <strain evidence="1 2">NBRC 106136</strain>
    </source>
</reference>
<accession>A0A512C156</accession>
<dbReference type="EMBL" id="BJYU01000137">
    <property type="protein sequence ID" value="GEO17942.1"/>
    <property type="molecule type" value="Genomic_DNA"/>
</dbReference>
<dbReference type="InterPro" id="IPR046575">
    <property type="entry name" value="DUF6635"/>
</dbReference>
<dbReference type="Pfam" id="PF20340">
    <property type="entry name" value="DUF6635"/>
    <property type="match status" value="2"/>
</dbReference>
<organism evidence="1 2">
    <name type="scientific">Microvirga aerophila</name>
    <dbReference type="NCBI Taxonomy" id="670291"/>
    <lineage>
        <taxon>Bacteria</taxon>
        <taxon>Pseudomonadati</taxon>
        <taxon>Pseudomonadota</taxon>
        <taxon>Alphaproteobacteria</taxon>
        <taxon>Hyphomicrobiales</taxon>
        <taxon>Methylobacteriaceae</taxon>
        <taxon>Microvirga</taxon>
    </lineage>
</organism>
<dbReference type="AlphaFoldDB" id="A0A512C156"/>